<keyword evidence="5" id="KW-1185">Reference proteome</keyword>
<name>A0A1G9AVU0_9BACT</name>
<dbReference type="OrthoDB" id="9789566at2"/>
<dbReference type="AlphaFoldDB" id="A0A1G9AVU0"/>
<dbReference type="Pfam" id="PF00440">
    <property type="entry name" value="TetR_N"/>
    <property type="match status" value="1"/>
</dbReference>
<dbReference type="RefSeq" id="WP_089680036.1">
    <property type="nucleotide sequence ID" value="NZ_FNFO01000002.1"/>
</dbReference>
<dbReference type="Gene3D" id="1.10.357.10">
    <property type="entry name" value="Tetracycline Repressor, domain 2"/>
    <property type="match status" value="1"/>
</dbReference>
<reference evidence="4 5" key="1">
    <citation type="submission" date="2016-10" db="EMBL/GenBank/DDBJ databases">
        <authorList>
            <person name="de Groot N.N."/>
        </authorList>
    </citation>
    <scope>NUCLEOTIDE SEQUENCE [LARGE SCALE GENOMIC DNA]</scope>
    <source>
        <strain evidence="4 5">DSM 25186</strain>
    </source>
</reference>
<dbReference type="InterPro" id="IPR025722">
    <property type="entry name" value="TetR"/>
</dbReference>
<dbReference type="InterPro" id="IPR001647">
    <property type="entry name" value="HTH_TetR"/>
</dbReference>
<proteinExistence type="predicted"/>
<dbReference type="InterPro" id="IPR009057">
    <property type="entry name" value="Homeodomain-like_sf"/>
</dbReference>
<dbReference type="PANTHER" id="PTHR30055:SF226">
    <property type="entry name" value="HTH-TYPE TRANSCRIPTIONAL REGULATOR PKSA"/>
    <property type="match status" value="1"/>
</dbReference>
<evidence type="ECO:0000256" key="1">
    <source>
        <dbReference type="ARBA" id="ARBA00023125"/>
    </source>
</evidence>
<dbReference type="STRING" id="1075417.SAMN05421823_102408"/>
<evidence type="ECO:0000313" key="4">
    <source>
        <dbReference type="EMBL" id="SDK30685.1"/>
    </source>
</evidence>
<evidence type="ECO:0000313" key="5">
    <source>
        <dbReference type="Proteomes" id="UP000198510"/>
    </source>
</evidence>
<dbReference type="EMBL" id="FNFO01000002">
    <property type="protein sequence ID" value="SDK30685.1"/>
    <property type="molecule type" value="Genomic_DNA"/>
</dbReference>
<dbReference type="GO" id="GO:0003700">
    <property type="term" value="F:DNA-binding transcription factor activity"/>
    <property type="evidence" value="ECO:0007669"/>
    <property type="project" value="TreeGrafter"/>
</dbReference>
<keyword evidence="1 2" id="KW-0238">DNA-binding</keyword>
<dbReference type="PROSITE" id="PS50977">
    <property type="entry name" value="HTH_TETR_2"/>
    <property type="match status" value="1"/>
</dbReference>
<dbReference type="SUPFAM" id="SSF46689">
    <property type="entry name" value="Homeodomain-like"/>
    <property type="match status" value="1"/>
</dbReference>
<dbReference type="PANTHER" id="PTHR30055">
    <property type="entry name" value="HTH-TYPE TRANSCRIPTIONAL REGULATOR RUTR"/>
    <property type="match status" value="1"/>
</dbReference>
<dbReference type="Pfam" id="PF13972">
    <property type="entry name" value="TetR"/>
    <property type="match status" value="1"/>
</dbReference>
<feature type="domain" description="HTH tetR-type" evidence="3">
    <location>
        <begin position="1"/>
        <end position="59"/>
    </location>
</feature>
<evidence type="ECO:0000259" key="3">
    <source>
        <dbReference type="PROSITE" id="PS50977"/>
    </source>
</evidence>
<protein>
    <submittedName>
        <fullName evidence="4">DNA-binding transcriptional regulator, AcrR family</fullName>
    </submittedName>
</protein>
<gene>
    <name evidence="4" type="ORF">SAMN05421823_102408</name>
</gene>
<dbReference type="Proteomes" id="UP000198510">
    <property type="component" value="Unassembled WGS sequence"/>
</dbReference>
<evidence type="ECO:0000256" key="2">
    <source>
        <dbReference type="PROSITE-ProRule" id="PRU00335"/>
    </source>
</evidence>
<accession>A0A1G9AVU0</accession>
<dbReference type="GO" id="GO:0000976">
    <property type="term" value="F:transcription cis-regulatory region binding"/>
    <property type="evidence" value="ECO:0007669"/>
    <property type="project" value="TreeGrafter"/>
</dbReference>
<organism evidence="4 5">
    <name type="scientific">Catalinimonas alkaloidigena</name>
    <dbReference type="NCBI Taxonomy" id="1075417"/>
    <lineage>
        <taxon>Bacteria</taxon>
        <taxon>Pseudomonadati</taxon>
        <taxon>Bacteroidota</taxon>
        <taxon>Cytophagia</taxon>
        <taxon>Cytophagales</taxon>
        <taxon>Catalimonadaceae</taxon>
        <taxon>Catalinimonas</taxon>
    </lineage>
</organism>
<sequence>MQEKIVAHAVEAFNQDGITRTTLRKVAQGLQMSDGHLRYYFKTKEDLLLATYQSLEDAITAQVPRVDEAFTVVRFRERLLSVFRLMYHYRFFFLETPQLLQQYGQVLQKFQRLMEGRRHAFVHLFRGYQQTGVFRPDADEAIFPLLWEQFFVIGDNWVKYVVWRQPSEETLEREISYYAQVCGALFLPYLNNELRPQMQEWVKQGAGRKPTSL</sequence>
<dbReference type="InterPro" id="IPR050109">
    <property type="entry name" value="HTH-type_TetR-like_transc_reg"/>
</dbReference>
<feature type="DNA-binding region" description="H-T-H motif" evidence="2">
    <location>
        <begin position="22"/>
        <end position="41"/>
    </location>
</feature>